<dbReference type="InterPro" id="IPR042298">
    <property type="entry name" value="P-CP_red_C"/>
</dbReference>
<name>A0A1U7J4Q6_9CYAN</name>
<dbReference type="GO" id="GO:0016491">
    <property type="term" value="F:oxidoreductase activity"/>
    <property type="evidence" value="ECO:0007669"/>
    <property type="project" value="InterPro"/>
</dbReference>
<dbReference type="AlphaFoldDB" id="A0A1U7J4Q6"/>
<dbReference type="STRING" id="549789.NIES30_11830"/>
<evidence type="ECO:0000313" key="3">
    <source>
        <dbReference type="Proteomes" id="UP000185557"/>
    </source>
</evidence>
<dbReference type="InterPro" id="IPR013580">
    <property type="entry name" value="LI-POR_suB-like_C"/>
</dbReference>
<evidence type="ECO:0000313" key="2">
    <source>
        <dbReference type="EMBL" id="OKH47676.1"/>
    </source>
</evidence>
<accession>A0A1U7J4Q6</accession>
<gene>
    <name evidence="2" type="ORF">NIES30_11830</name>
</gene>
<sequence length="56" mass="6328">MVNGLPWTADAQAKLKNIPFFVRAQARKRIEDVARETEAEAVTADLVEQVRLEFGQ</sequence>
<dbReference type="EMBL" id="MRCG01000008">
    <property type="protein sequence ID" value="OKH47676.1"/>
    <property type="molecule type" value="Genomic_DNA"/>
</dbReference>
<reference evidence="2 3" key="1">
    <citation type="submission" date="2016-11" db="EMBL/GenBank/DDBJ databases">
        <title>Draft Genome Sequences of Nine Cyanobacterial Strains from Diverse Habitats.</title>
        <authorList>
            <person name="Zhu T."/>
            <person name="Hou S."/>
            <person name="Lu X."/>
            <person name="Hess W.R."/>
        </authorList>
    </citation>
    <scope>NUCLEOTIDE SEQUENCE [LARGE SCALE GENOMIC DNA]</scope>
    <source>
        <strain evidence="2 3">NIES-30</strain>
    </source>
</reference>
<dbReference type="RefSeq" id="WP_073608637.1">
    <property type="nucleotide sequence ID" value="NZ_MRCG01000008.1"/>
</dbReference>
<dbReference type="GO" id="GO:0015995">
    <property type="term" value="P:chlorophyll biosynthetic process"/>
    <property type="evidence" value="ECO:0007669"/>
    <property type="project" value="InterPro"/>
</dbReference>
<dbReference type="Gene3D" id="1.10.8.550">
    <property type="entry name" value="Proto-chlorophyllide reductase 57 kD subunit B"/>
    <property type="match status" value="1"/>
</dbReference>
<proteinExistence type="predicted"/>
<dbReference type="Proteomes" id="UP000185557">
    <property type="component" value="Unassembled WGS sequence"/>
</dbReference>
<feature type="domain" description="Light-independent protochlorophyllide reductase subunit B-like C-terminal" evidence="1">
    <location>
        <begin position="7"/>
        <end position="51"/>
    </location>
</feature>
<dbReference type="Pfam" id="PF08369">
    <property type="entry name" value="PCP_red"/>
    <property type="match status" value="1"/>
</dbReference>
<dbReference type="OrthoDB" id="573935at2"/>
<organism evidence="2 3">
    <name type="scientific">Phormidium tenue NIES-30</name>
    <dbReference type="NCBI Taxonomy" id="549789"/>
    <lineage>
        <taxon>Bacteria</taxon>
        <taxon>Bacillati</taxon>
        <taxon>Cyanobacteriota</taxon>
        <taxon>Cyanophyceae</taxon>
        <taxon>Oscillatoriophycideae</taxon>
        <taxon>Oscillatoriales</taxon>
        <taxon>Oscillatoriaceae</taxon>
        <taxon>Phormidium</taxon>
    </lineage>
</organism>
<protein>
    <submittedName>
        <fullName evidence="2">Protochlorophyllide oxidoreductase</fullName>
    </submittedName>
</protein>
<keyword evidence="3" id="KW-1185">Reference proteome</keyword>
<evidence type="ECO:0000259" key="1">
    <source>
        <dbReference type="Pfam" id="PF08369"/>
    </source>
</evidence>
<comment type="caution">
    <text evidence="2">The sequence shown here is derived from an EMBL/GenBank/DDBJ whole genome shotgun (WGS) entry which is preliminary data.</text>
</comment>
<dbReference type="GO" id="GO:0015979">
    <property type="term" value="P:photosynthesis"/>
    <property type="evidence" value="ECO:0007669"/>
    <property type="project" value="InterPro"/>
</dbReference>